<evidence type="ECO:0000313" key="2">
    <source>
        <dbReference type="EMBL" id="MBM9624734.1"/>
    </source>
</evidence>
<dbReference type="EMBL" id="JAFEJA010000003">
    <property type="protein sequence ID" value="MBM9624734.1"/>
    <property type="molecule type" value="Genomic_DNA"/>
</dbReference>
<protein>
    <submittedName>
        <fullName evidence="2">DUF3085 domain-containing protein</fullName>
    </submittedName>
</protein>
<feature type="compositionally biased region" description="Low complexity" evidence="1">
    <location>
        <begin position="26"/>
        <end position="36"/>
    </location>
</feature>
<organism evidence="2 3">
    <name type="scientific">Streptomyces zhihengii</name>
    <dbReference type="NCBI Taxonomy" id="1818004"/>
    <lineage>
        <taxon>Bacteria</taxon>
        <taxon>Bacillati</taxon>
        <taxon>Actinomycetota</taxon>
        <taxon>Actinomycetes</taxon>
        <taxon>Kitasatosporales</taxon>
        <taxon>Streptomycetaceae</taxon>
        <taxon>Streptomyces</taxon>
    </lineage>
</organism>
<dbReference type="Pfam" id="PF11284">
    <property type="entry name" value="DUF3085"/>
    <property type="match status" value="1"/>
</dbReference>
<dbReference type="InterPro" id="IPR021436">
    <property type="entry name" value="DUF3085"/>
</dbReference>
<evidence type="ECO:0000313" key="3">
    <source>
        <dbReference type="Proteomes" id="UP000664109"/>
    </source>
</evidence>
<accession>A0ABS2V4Y4</accession>
<dbReference type="Proteomes" id="UP000664109">
    <property type="component" value="Unassembled WGS sequence"/>
</dbReference>
<gene>
    <name evidence="2" type="ORF">JE024_40125</name>
</gene>
<dbReference type="RefSeq" id="WP_205378876.1">
    <property type="nucleotide sequence ID" value="NZ_JAFEJA010000003.1"/>
</dbReference>
<geneLocation type="plasmid" evidence="2">
    <name>unnamed1</name>
</geneLocation>
<keyword evidence="3" id="KW-1185">Reference proteome</keyword>
<sequence>MTDPTQQRPATPNNDPGNTTIPPTPHTTTPPHDTPTANTAHSQKKCTLVFPLAEVLATAEHAAAADNHKLGYAETEVAPRLWWVKDDGTYLMSNGQDPTDTRNADRLPTVVHAHGWGPGTDARSILGGDDFRKSIDLTTPLDEDTTTLLTMLRQAAAEGATCFLLKATLDEQHMTLTYITH</sequence>
<comment type="caution">
    <text evidence="2">The sequence shown here is derived from an EMBL/GenBank/DDBJ whole genome shotgun (WGS) entry which is preliminary data.</text>
</comment>
<reference evidence="2 3" key="1">
    <citation type="journal article" date="2016" name="Arch. Microbiol.">
        <title>Streptomyces zhihengii sp. nov., isolated from rhizospheric soil of Psammosilene tunicoides.</title>
        <authorList>
            <person name="Huang M.J."/>
            <person name="Fei J.J."/>
            <person name="Salam N."/>
            <person name="Kim C.J."/>
            <person name="Hozzein W.N."/>
            <person name="Xiao M."/>
            <person name="Huang H.Q."/>
            <person name="Li W.J."/>
        </authorList>
    </citation>
    <scope>NUCLEOTIDE SEQUENCE [LARGE SCALE GENOMIC DNA]</scope>
    <source>
        <strain evidence="2 3">YIM T102</strain>
    </source>
</reference>
<keyword evidence="2" id="KW-0614">Plasmid</keyword>
<evidence type="ECO:0000256" key="1">
    <source>
        <dbReference type="SAM" id="MobiDB-lite"/>
    </source>
</evidence>
<proteinExistence type="predicted"/>
<name>A0ABS2V4Y4_9ACTN</name>
<feature type="compositionally biased region" description="Polar residues" evidence="1">
    <location>
        <begin position="1"/>
        <end position="18"/>
    </location>
</feature>
<feature type="region of interest" description="Disordered" evidence="1">
    <location>
        <begin position="1"/>
        <end position="42"/>
    </location>
</feature>